<dbReference type="InterPro" id="IPR008193">
    <property type="entry name" value="RNA_pol_Rpb11_13-16kDa_CS"/>
</dbReference>
<keyword evidence="2" id="KW-0240">DNA-directed RNA polymerase</keyword>
<dbReference type="GO" id="GO:0003677">
    <property type="term" value="F:DNA binding"/>
    <property type="evidence" value="ECO:0007669"/>
    <property type="project" value="InterPro"/>
</dbReference>
<accession>A0A9P1M7A1</accession>
<dbReference type="GO" id="GO:0046983">
    <property type="term" value="F:protein dimerization activity"/>
    <property type="evidence" value="ECO:0007669"/>
    <property type="project" value="InterPro"/>
</dbReference>
<dbReference type="CDD" id="cd06926">
    <property type="entry name" value="RNAP_II_RPB11"/>
    <property type="match status" value="1"/>
</dbReference>
<dbReference type="SUPFAM" id="SSF55257">
    <property type="entry name" value="RBP11-like subunits of RNA polymerase"/>
    <property type="match status" value="1"/>
</dbReference>
<organism evidence="7 8">
    <name type="scientific">Parascedosporium putredinis</name>
    <dbReference type="NCBI Taxonomy" id="1442378"/>
    <lineage>
        <taxon>Eukaryota</taxon>
        <taxon>Fungi</taxon>
        <taxon>Dikarya</taxon>
        <taxon>Ascomycota</taxon>
        <taxon>Pezizomycotina</taxon>
        <taxon>Sordariomycetes</taxon>
        <taxon>Hypocreomycetidae</taxon>
        <taxon>Microascales</taxon>
        <taxon>Microascaceae</taxon>
        <taxon>Parascedosporium</taxon>
    </lineage>
</organism>
<evidence type="ECO:0000313" key="8">
    <source>
        <dbReference type="Proteomes" id="UP000838763"/>
    </source>
</evidence>
<dbReference type="GO" id="GO:0006366">
    <property type="term" value="P:transcription by RNA polymerase II"/>
    <property type="evidence" value="ECO:0007669"/>
    <property type="project" value="InterPro"/>
</dbReference>
<dbReference type="GO" id="GO:0005665">
    <property type="term" value="C:RNA polymerase II, core complex"/>
    <property type="evidence" value="ECO:0007669"/>
    <property type="project" value="InterPro"/>
</dbReference>
<comment type="similarity">
    <text evidence="5">Belongs to the archaeal Rpo11/eukaryotic RPB11/RPC19 RNA polymerase subunit family.</text>
</comment>
<dbReference type="HAMAP" id="MF_00261">
    <property type="entry name" value="RNApol_arch_Rpo11"/>
    <property type="match status" value="1"/>
</dbReference>
<dbReference type="InterPro" id="IPR037685">
    <property type="entry name" value="RBP11"/>
</dbReference>
<dbReference type="OrthoDB" id="10248581at2759"/>
<reference evidence="7" key="1">
    <citation type="submission" date="2022-11" db="EMBL/GenBank/DDBJ databases">
        <authorList>
            <person name="Scott C."/>
            <person name="Bruce N."/>
        </authorList>
    </citation>
    <scope>NUCLEOTIDE SEQUENCE</scope>
</reference>
<keyword evidence="4" id="KW-0539">Nucleus</keyword>
<evidence type="ECO:0000256" key="4">
    <source>
        <dbReference type="ARBA" id="ARBA00023242"/>
    </source>
</evidence>
<evidence type="ECO:0000256" key="5">
    <source>
        <dbReference type="ARBA" id="ARBA00025751"/>
    </source>
</evidence>
<evidence type="ECO:0000313" key="7">
    <source>
        <dbReference type="EMBL" id="CAI4210414.1"/>
    </source>
</evidence>
<keyword evidence="8" id="KW-1185">Reference proteome</keyword>
<dbReference type="Pfam" id="PF13656">
    <property type="entry name" value="RNA_pol_L_2"/>
    <property type="match status" value="1"/>
</dbReference>
<dbReference type="GO" id="GO:0003899">
    <property type="term" value="F:DNA-directed RNA polymerase activity"/>
    <property type="evidence" value="ECO:0007669"/>
    <property type="project" value="InterPro"/>
</dbReference>
<dbReference type="PROSITE" id="PS01154">
    <property type="entry name" value="RNA_POL_L_13KD"/>
    <property type="match status" value="1"/>
</dbReference>
<evidence type="ECO:0000256" key="1">
    <source>
        <dbReference type="ARBA" id="ARBA00004123"/>
    </source>
</evidence>
<comment type="caution">
    <text evidence="7">The sequence shown here is derived from an EMBL/GenBank/DDBJ whole genome shotgun (WGS) entry which is preliminary data.</text>
</comment>
<dbReference type="InterPro" id="IPR022905">
    <property type="entry name" value="Rpo11-like"/>
</dbReference>
<comment type="subcellular location">
    <subcellularLocation>
        <location evidence="1">Nucleus</location>
    </subcellularLocation>
</comment>
<evidence type="ECO:0000256" key="2">
    <source>
        <dbReference type="ARBA" id="ARBA00022478"/>
    </source>
</evidence>
<gene>
    <name evidence="7" type="ORF">PPNO1_LOCUS217</name>
</gene>
<dbReference type="AlphaFoldDB" id="A0A9P1M7A1"/>
<dbReference type="EMBL" id="CALLCH030000001">
    <property type="protein sequence ID" value="CAI4210414.1"/>
    <property type="molecule type" value="Genomic_DNA"/>
</dbReference>
<dbReference type="Proteomes" id="UP000838763">
    <property type="component" value="Unassembled WGS sequence"/>
</dbReference>
<dbReference type="InterPro" id="IPR036603">
    <property type="entry name" value="RBP11-like"/>
</dbReference>
<sequence>MNAPDRFELFLLGERRSATRFHSQVNLSQPDPCGLACPGTQANNPLAIPNCSDFVIKKEDHTIGNVVSEQLKKHRNVLFAGYKIPHPNVPELFIRIQTDGSITPKEALLSVLEKLLRDLNHLSQEFTREWELRRMVTEGEQNQNGNP</sequence>
<dbReference type="InterPro" id="IPR009025">
    <property type="entry name" value="RBP11-like_dimer"/>
</dbReference>
<dbReference type="PANTHER" id="PTHR13946">
    <property type="entry name" value="DNA-DIRECTED RNA POLYMERASE I,II,III"/>
    <property type="match status" value="1"/>
</dbReference>
<evidence type="ECO:0000256" key="3">
    <source>
        <dbReference type="ARBA" id="ARBA00023163"/>
    </source>
</evidence>
<feature type="domain" description="DNA-directed RNA polymerase RBP11-like dimerisation" evidence="6">
    <location>
        <begin position="52"/>
        <end position="124"/>
    </location>
</feature>
<dbReference type="PANTHER" id="PTHR13946:SF16">
    <property type="entry name" value="DNA-DIRECTED RNA POLYMERASE II SUBUNIT RPB11"/>
    <property type="match status" value="1"/>
</dbReference>
<keyword evidence="3" id="KW-0804">Transcription</keyword>
<dbReference type="Gene3D" id="3.30.1360.10">
    <property type="entry name" value="RNA polymerase, RBP11-like subunit"/>
    <property type="match status" value="1"/>
</dbReference>
<evidence type="ECO:0000259" key="6">
    <source>
        <dbReference type="Pfam" id="PF13656"/>
    </source>
</evidence>
<protein>
    <recommendedName>
        <fullName evidence="6">DNA-directed RNA polymerase RBP11-like dimerisation domain-containing protein</fullName>
    </recommendedName>
</protein>
<name>A0A9P1M7A1_9PEZI</name>
<proteinExistence type="inferred from homology"/>